<accession>X1K652</accession>
<proteinExistence type="predicted"/>
<protein>
    <recommendedName>
        <fullName evidence="1">TraG P-loop domain-containing protein</fullName>
    </recommendedName>
</protein>
<name>X1K652_9ZZZZ</name>
<evidence type="ECO:0000313" key="2">
    <source>
        <dbReference type="EMBL" id="GAH77563.1"/>
    </source>
</evidence>
<dbReference type="Pfam" id="PF19044">
    <property type="entry name" value="P-loop_TraG"/>
    <property type="match status" value="1"/>
</dbReference>
<gene>
    <name evidence="2" type="ORF">S03H2_67717</name>
</gene>
<feature type="non-terminal residue" evidence="2">
    <location>
        <position position="172"/>
    </location>
</feature>
<dbReference type="Gene3D" id="3.40.50.300">
    <property type="entry name" value="P-loop containing nucleotide triphosphate hydrolases"/>
    <property type="match status" value="1"/>
</dbReference>
<dbReference type="InterPro" id="IPR027417">
    <property type="entry name" value="P-loop_NTPase"/>
</dbReference>
<evidence type="ECO:0000259" key="1">
    <source>
        <dbReference type="Pfam" id="PF19044"/>
    </source>
</evidence>
<organism evidence="2">
    <name type="scientific">marine sediment metagenome</name>
    <dbReference type="NCBI Taxonomy" id="412755"/>
    <lineage>
        <taxon>unclassified sequences</taxon>
        <taxon>metagenomes</taxon>
        <taxon>ecological metagenomes</taxon>
    </lineage>
</organism>
<dbReference type="AlphaFoldDB" id="X1K652"/>
<dbReference type="EMBL" id="BARU01044393">
    <property type="protein sequence ID" value="GAH77563.1"/>
    <property type="molecule type" value="Genomic_DNA"/>
</dbReference>
<sequence>GDSQKELKETETTLRSILESRLIYIKPALYQQREGFAASTPSGLDQLQVHTSMNTGPLSSIFPFVSFDLSSNEGILYGINRHNNSLILFDRFTLENANSVYFGKAGSGKSYAIKLEILRSLMLGVDVIVIDPENEYKFLSDAVGGSFFNISLASPNHINPFDLPIPREDEKP</sequence>
<reference evidence="2" key="1">
    <citation type="journal article" date="2014" name="Front. Microbiol.">
        <title>High frequency of phylogenetically diverse reductive dehalogenase-homologous genes in deep subseafloor sedimentary metagenomes.</title>
        <authorList>
            <person name="Kawai M."/>
            <person name="Futagami T."/>
            <person name="Toyoda A."/>
            <person name="Takaki Y."/>
            <person name="Nishi S."/>
            <person name="Hori S."/>
            <person name="Arai W."/>
            <person name="Tsubouchi T."/>
            <person name="Morono Y."/>
            <person name="Uchiyama I."/>
            <person name="Ito T."/>
            <person name="Fujiyama A."/>
            <person name="Inagaki F."/>
            <person name="Takami H."/>
        </authorList>
    </citation>
    <scope>NUCLEOTIDE SEQUENCE</scope>
    <source>
        <strain evidence="2">Expedition CK06-06</strain>
    </source>
</reference>
<feature type="non-terminal residue" evidence="2">
    <location>
        <position position="1"/>
    </location>
</feature>
<comment type="caution">
    <text evidence="2">The sequence shown here is derived from an EMBL/GenBank/DDBJ whole genome shotgun (WGS) entry which is preliminary data.</text>
</comment>
<dbReference type="SUPFAM" id="SSF52540">
    <property type="entry name" value="P-loop containing nucleoside triphosphate hydrolases"/>
    <property type="match status" value="1"/>
</dbReference>
<feature type="domain" description="TraG P-loop" evidence="1">
    <location>
        <begin position="93"/>
        <end position="162"/>
    </location>
</feature>
<dbReference type="InterPro" id="IPR043964">
    <property type="entry name" value="P-loop_TraG"/>
</dbReference>